<accession>A0A2G5NTY9</accession>
<dbReference type="GO" id="GO:0016755">
    <property type="term" value="F:aminoacyltransferase activity"/>
    <property type="evidence" value="ECO:0007669"/>
    <property type="project" value="InterPro"/>
</dbReference>
<dbReference type="Gene3D" id="3.40.630.30">
    <property type="match status" value="2"/>
</dbReference>
<evidence type="ECO:0000313" key="14">
    <source>
        <dbReference type="EMBL" id="RAI82629.1"/>
    </source>
</evidence>
<evidence type="ECO:0000313" key="15">
    <source>
        <dbReference type="Proteomes" id="UP000229523"/>
    </source>
</evidence>
<dbReference type="Proteomes" id="UP000229523">
    <property type="component" value="Unassembled WGS sequence"/>
</dbReference>
<evidence type="ECO:0000256" key="7">
    <source>
        <dbReference type="ARBA" id="ARBA00022960"/>
    </source>
</evidence>
<keyword evidence="7" id="KW-0133">Cell shape</keyword>
<evidence type="ECO:0000256" key="9">
    <source>
        <dbReference type="ARBA" id="ARBA00023315"/>
    </source>
</evidence>
<evidence type="ECO:0000256" key="2">
    <source>
        <dbReference type="ARBA" id="ARBA00009943"/>
    </source>
</evidence>
<reference evidence="14 15" key="1">
    <citation type="journal article" date="2018" name="Front. Microbiol.">
        <title>Description and Comparative Genomics of Macrococcus caseolyticus subsp. hominis subsp. nov., Macrococcus goetzii sp. nov., Macrococcus epidermidis sp. nov., and Macrococcus bohemicus sp. nov., Novel Macrococci From Human Clinical Material With Virulence Potential and Suspected Uptake of Foreign DNA by Natural Transformation.</title>
        <authorList>
            <person name="Maslanova I."/>
            <person name="Wertheimer Z."/>
            <person name="Sedlacek I."/>
            <person name="Svec P."/>
            <person name="Indrakova A."/>
            <person name="Kovarovic V."/>
            <person name="Schumann P."/>
            <person name="Sproer C."/>
            <person name="Kralova S."/>
            <person name="Sedo O."/>
            <person name="Kristofova L."/>
            <person name="Vrbovska V."/>
            <person name="Fuzik T."/>
            <person name="Petras P."/>
            <person name="Zdrahal Z."/>
            <person name="Ruzickova V."/>
            <person name="Doskar J."/>
            <person name="Pantucek R."/>
        </authorList>
    </citation>
    <scope>NUCLEOTIDE SEQUENCE [LARGE SCALE GENOMIC DNA]</scope>
    <source>
        <strain evidence="14 15">CCM 4927</strain>
    </source>
</reference>
<evidence type="ECO:0000256" key="4">
    <source>
        <dbReference type="ARBA" id="ARBA00016236"/>
    </source>
</evidence>
<dbReference type="InterPro" id="IPR003447">
    <property type="entry name" value="FEMABX"/>
</dbReference>
<comment type="caution">
    <text evidence="14">The sequence shown here is derived from an EMBL/GenBank/DDBJ whole genome shotgun (WGS) entry which is preliminary data.</text>
</comment>
<keyword evidence="8" id="KW-0573">Peptidoglycan synthesis</keyword>
<dbReference type="GO" id="GO:0005737">
    <property type="term" value="C:cytoplasm"/>
    <property type="evidence" value="ECO:0007669"/>
    <property type="project" value="UniProtKB-SubCell"/>
</dbReference>
<dbReference type="AlphaFoldDB" id="A0A2G5NTY9"/>
<dbReference type="GO" id="GO:0008360">
    <property type="term" value="P:regulation of cell shape"/>
    <property type="evidence" value="ECO:0007669"/>
    <property type="project" value="UniProtKB-KW"/>
</dbReference>
<sequence length="417" mass="48300">MKFINLSREAFGEFTDKQTYSHFTQMAVNYDLKIAEGAEVHLVGVTDDNENIIAAGLFTAVPVMKAFKYFYSNRGPVMDFHNKALVTFFFKELERYLKHHKALHLRIDPYVPYQLRDHEGKVIESYDTQDIFENLKTLGFKHQGFTTGFDPIHQIRWHSVLNTAGLSEKEVLNNMDSLRKRNIKKVIKNGIKVRDLSIDELHIFRQFMNDTSGKKEFVDRDDAFYKNRLQYFGDRVRMPLAYIDFSTYIPELIAEEVDVQAQIEKAKTELQKKPDAKKWKNVLTTSENQLTAIKEKLAEAKALQQKHGDTLPIAAAFYLINPFEVVYLAGGTSNEFRHFAGSYAIQWDMIKYAMETGVNRYNFYGISGDFTEDAEDAGVIKFKKGFNADVIEYIGDFVLPINKPVYKVYETMKKIRK</sequence>
<dbReference type="SUPFAM" id="SSF55729">
    <property type="entry name" value="Acyl-CoA N-acyltransferases (Nat)"/>
    <property type="match status" value="2"/>
</dbReference>
<protein>
    <recommendedName>
        <fullName evidence="4">Aminoacyltransferase FemA</fullName>
        <ecNumber evidence="3">2.3.2.17</ecNumber>
    </recommendedName>
    <alternativeName>
        <fullName evidence="12">Factor essential for expression of methicillin resistance A</fullName>
    </alternativeName>
    <alternativeName>
        <fullName evidence="11">N-acetylmuramoyl-L-alanyl-D-glutamyl-L-lysyl-(N6-glycyl)-D-alanyl-D-alanine-diphosphoundecaprenyl-N-acetylglucosamine:glycine glycyltransferase</fullName>
    </alternativeName>
</protein>
<comment type="subcellular location">
    <subcellularLocation>
        <location evidence="1">Cytoplasm</location>
    </subcellularLocation>
</comment>
<dbReference type="GO" id="GO:0071555">
    <property type="term" value="P:cell wall organization"/>
    <property type="evidence" value="ECO:0007669"/>
    <property type="project" value="UniProtKB-KW"/>
</dbReference>
<evidence type="ECO:0000256" key="11">
    <source>
        <dbReference type="ARBA" id="ARBA00030706"/>
    </source>
</evidence>
<keyword evidence="5" id="KW-0963">Cytoplasm</keyword>
<dbReference type="PANTHER" id="PTHR36174">
    <property type="entry name" value="LIPID II:GLYCINE GLYCYLTRANSFERASE"/>
    <property type="match status" value="1"/>
</dbReference>
<dbReference type="PANTHER" id="PTHR36174:SF2">
    <property type="entry name" value="AMINOACYLTRANSFERASE FEMA"/>
    <property type="match status" value="1"/>
</dbReference>
<evidence type="ECO:0000256" key="12">
    <source>
        <dbReference type="ARBA" id="ARBA00032233"/>
    </source>
</evidence>
<dbReference type="RefSeq" id="WP_099578058.1">
    <property type="nucleotide sequence ID" value="NZ_MJBI02000001.1"/>
</dbReference>
<name>A0A2G5NTY9_9STAP</name>
<comment type="catalytic activity">
    <reaction evidence="13">
        <text>beta-D-GlcNAc-(1-&gt;4)-Mur2Ac(oyl-L-Ala-D-isoglutaminyl-L-Lys-(N(6)-Gly)-D-Ala-D-Ala)-di-trans,octa-cis-undecaprenyl diphosphate + 2 glycyl-tRNA(Gly) = MurNAc-L-Ala-D-isoglutaminyl-L-Lys-(N(6)-tri-Gly)-D-Ala-D-Ala-diphospho-di-trans,octa-cis-undecaprenyl-GlcNAc + 2 tRNA(Gly) + 2 H(+)</text>
        <dbReference type="Rhea" id="RHEA:30439"/>
        <dbReference type="Rhea" id="RHEA-COMP:9664"/>
        <dbReference type="Rhea" id="RHEA-COMP:9683"/>
        <dbReference type="ChEBI" id="CHEBI:15378"/>
        <dbReference type="ChEBI" id="CHEBI:62234"/>
        <dbReference type="ChEBI" id="CHEBI:62235"/>
        <dbReference type="ChEBI" id="CHEBI:78442"/>
        <dbReference type="ChEBI" id="CHEBI:78522"/>
        <dbReference type="EC" id="2.3.2.17"/>
    </reaction>
</comment>
<dbReference type="GO" id="GO:0009252">
    <property type="term" value="P:peptidoglycan biosynthetic process"/>
    <property type="evidence" value="ECO:0007669"/>
    <property type="project" value="UniProtKB-KW"/>
</dbReference>
<keyword evidence="6" id="KW-0808">Transferase</keyword>
<organism evidence="14 15">
    <name type="scientific">Macrococcoides goetzii</name>
    <dbReference type="NCBI Taxonomy" id="1891097"/>
    <lineage>
        <taxon>Bacteria</taxon>
        <taxon>Bacillati</taxon>
        <taxon>Bacillota</taxon>
        <taxon>Bacilli</taxon>
        <taxon>Bacillales</taxon>
        <taxon>Staphylococcaceae</taxon>
        <taxon>Macrococcoides</taxon>
    </lineage>
</organism>
<dbReference type="InterPro" id="IPR016181">
    <property type="entry name" value="Acyl_CoA_acyltransferase"/>
</dbReference>
<dbReference type="Gene3D" id="1.20.58.90">
    <property type="match status" value="1"/>
</dbReference>
<evidence type="ECO:0000256" key="13">
    <source>
        <dbReference type="ARBA" id="ARBA00047483"/>
    </source>
</evidence>
<dbReference type="EMBL" id="MJBI02000001">
    <property type="protein sequence ID" value="RAI82629.1"/>
    <property type="molecule type" value="Genomic_DNA"/>
</dbReference>
<comment type="similarity">
    <text evidence="2">Belongs to the FemABX family.</text>
</comment>
<evidence type="ECO:0000256" key="5">
    <source>
        <dbReference type="ARBA" id="ARBA00022490"/>
    </source>
</evidence>
<dbReference type="SUPFAM" id="SSF46589">
    <property type="entry name" value="tRNA-binding arm"/>
    <property type="match status" value="1"/>
</dbReference>
<evidence type="ECO:0000256" key="6">
    <source>
        <dbReference type="ARBA" id="ARBA00022679"/>
    </source>
</evidence>
<dbReference type="Pfam" id="PF02388">
    <property type="entry name" value="FemAB"/>
    <property type="match status" value="1"/>
</dbReference>
<keyword evidence="9" id="KW-0012">Acyltransferase</keyword>
<evidence type="ECO:0000256" key="10">
    <source>
        <dbReference type="ARBA" id="ARBA00023316"/>
    </source>
</evidence>
<dbReference type="GO" id="GO:0000166">
    <property type="term" value="F:nucleotide binding"/>
    <property type="evidence" value="ECO:0007669"/>
    <property type="project" value="InterPro"/>
</dbReference>
<evidence type="ECO:0000256" key="8">
    <source>
        <dbReference type="ARBA" id="ARBA00022984"/>
    </source>
</evidence>
<dbReference type="InterPro" id="IPR050644">
    <property type="entry name" value="PG_Glycine_Bridge_Synth"/>
</dbReference>
<evidence type="ECO:0000256" key="3">
    <source>
        <dbReference type="ARBA" id="ARBA00012466"/>
    </source>
</evidence>
<proteinExistence type="inferred from homology"/>
<gene>
    <name evidence="14" type="ORF">BFS35_002795</name>
</gene>
<keyword evidence="15" id="KW-1185">Reference proteome</keyword>
<dbReference type="PROSITE" id="PS51191">
    <property type="entry name" value="FEMABX"/>
    <property type="match status" value="1"/>
</dbReference>
<dbReference type="EC" id="2.3.2.17" evidence="3"/>
<evidence type="ECO:0000256" key="1">
    <source>
        <dbReference type="ARBA" id="ARBA00004496"/>
    </source>
</evidence>
<keyword evidence="10" id="KW-0961">Cell wall biogenesis/degradation</keyword>
<dbReference type="InterPro" id="IPR010978">
    <property type="entry name" value="tRNA-bd_arm"/>
</dbReference>